<dbReference type="InterPro" id="IPR025380">
    <property type="entry name" value="DUF4369"/>
</dbReference>
<keyword evidence="2" id="KW-0201">Cytochrome c-type biogenesis</keyword>
<dbReference type="InterPro" id="IPR050553">
    <property type="entry name" value="Thioredoxin_ResA/DsbE_sf"/>
</dbReference>
<organism evidence="7 8">
    <name type="scientific">Sphingobacterium tabacisoli</name>
    <dbReference type="NCBI Taxonomy" id="2044855"/>
    <lineage>
        <taxon>Bacteria</taxon>
        <taxon>Pseudomonadati</taxon>
        <taxon>Bacteroidota</taxon>
        <taxon>Sphingobacteriia</taxon>
        <taxon>Sphingobacteriales</taxon>
        <taxon>Sphingobacteriaceae</taxon>
        <taxon>Sphingobacterium</taxon>
    </lineage>
</organism>
<dbReference type="CDD" id="cd02966">
    <property type="entry name" value="TlpA_like_family"/>
    <property type="match status" value="1"/>
</dbReference>
<dbReference type="Proteomes" id="UP001597440">
    <property type="component" value="Unassembled WGS sequence"/>
</dbReference>
<dbReference type="Gene3D" id="3.40.30.10">
    <property type="entry name" value="Glutaredoxin"/>
    <property type="match status" value="1"/>
</dbReference>
<evidence type="ECO:0000256" key="2">
    <source>
        <dbReference type="ARBA" id="ARBA00022748"/>
    </source>
</evidence>
<dbReference type="PANTHER" id="PTHR42852:SF6">
    <property type="entry name" value="THIOL:DISULFIDE INTERCHANGE PROTEIN DSBE"/>
    <property type="match status" value="1"/>
</dbReference>
<dbReference type="PANTHER" id="PTHR42852">
    <property type="entry name" value="THIOL:DISULFIDE INTERCHANGE PROTEIN DSBE"/>
    <property type="match status" value="1"/>
</dbReference>
<feature type="domain" description="Thioredoxin" evidence="6">
    <location>
        <begin position="222"/>
        <end position="364"/>
    </location>
</feature>
<dbReference type="SUPFAM" id="SSF52833">
    <property type="entry name" value="Thioredoxin-like"/>
    <property type="match status" value="1"/>
</dbReference>
<dbReference type="EMBL" id="JBHULD010000025">
    <property type="protein sequence ID" value="MFD2556669.1"/>
    <property type="molecule type" value="Genomic_DNA"/>
</dbReference>
<evidence type="ECO:0000313" key="8">
    <source>
        <dbReference type="Proteomes" id="UP001597440"/>
    </source>
</evidence>
<sequence>MKKIILILAVGLPLLLNAQSTYTVKGRIGRLSAPSKVYLSYNNGSTSIADSAQLNAGQFSFQGSVLGPTLAVLSVKHSTPLASAKRNSDLLMFYLENSEISITATDSIKNATVQGSKTNDDEKLLKSLQQPYLSKIESSKGMHQSGDISVKQYQQGLKNVTRKFIKQRPHSIVALRAFRKTELAYNFDPDTAALIFEAFSPEMKESVYGKELAEIIKVGLETNRGMLAIEVAEPDTLGNMVKLSDFRGKYVLLDFWASWCAPCRAEHPHLIKAYQQYSNNGFDILSVSLDNQHSKQAWLAAIKKDGLLWTQVSELTGFNSKASKDYGIKAIPSNFLIDPDGKIIARNLRGHELEEKLSGLLSRN</sequence>
<feature type="chain" id="PRO_5045458677" evidence="5">
    <location>
        <begin position="19"/>
        <end position="364"/>
    </location>
</feature>
<dbReference type="InterPro" id="IPR036249">
    <property type="entry name" value="Thioredoxin-like_sf"/>
</dbReference>
<keyword evidence="3" id="KW-1015">Disulfide bond</keyword>
<feature type="signal peptide" evidence="5">
    <location>
        <begin position="1"/>
        <end position="18"/>
    </location>
</feature>
<evidence type="ECO:0000256" key="5">
    <source>
        <dbReference type="SAM" id="SignalP"/>
    </source>
</evidence>
<dbReference type="RefSeq" id="WP_246512602.1">
    <property type="nucleotide sequence ID" value="NZ_JAEQMU010000002.1"/>
</dbReference>
<dbReference type="Pfam" id="PF14289">
    <property type="entry name" value="DUF4369"/>
    <property type="match status" value="1"/>
</dbReference>
<name>A0ABW5L6I7_9SPHI</name>
<evidence type="ECO:0000313" key="7">
    <source>
        <dbReference type="EMBL" id="MFD2556669.1"/>
    </source>
</evidence>
<keyword evidence="8" id="KW-1185">Reference proteome</keyword>
<dbReference type="PROSITE" id="PS00194">
    <property type="entry name" value="THIOREDOXIN_1"/>
    <property type="match status" value="1"/>
</dbReference>
<dbReference type="InterPro" id="IPR000866">
    <property type="entry name" value="AhpC/TSA"/>
</dbReference>
<dbReference type="InterPro" id="IPR013766">
    <property type="entry name" value="Thioredoxin_domain"/>
</dbReference>
<proteinExistence type="predicted"/>
<evidence type="ECO:0000256" key="1">
    <source>
        <dbReference type="ARBA" id="ARBA00004196"/>
    </source>
</evidence>
<dbReference type="InterPro" id="IPR017937">
    <property type="entry name" value="Thioredoxin_CS"/>
</dbReference>
<keyword evidence="4" id="KW-0676">Redox-active center</keyword>
<evidence type="ECO:0000259" key="6">
    <source>
        <dbReference type="PROSITE" id="PS51352"/>
    </source>
</evidence>
<dbReference type="Pfam" id="PF00578">
    <property type="entry name" value="AhpC-TSA"/>
    <property type="match status" value="1"/>
</dbReference>
<comment type="caution">
    <text evidence="7">The sequence shown here is derived from an EMBL/GenBank/DDBJ whole genome shotgun (WGS) entry which is preliminary data.</text>
</comment>
<comment type="subcellular location">
    <subcellularLocation>
        <location evidence="1">Cell envelope</location>
    </subcellularLocation>
</comment>
<accession>A0ABW5L6I7</accession>
<keyword evidence="5" id="KW-0732">Signal</keyword>
<evidence type="ECO:0000256" key="3">
    <source>
        <dbReference type="ARBA" id="ARBA00023157"/>
    </source>
</evidence>
<protein>
    <submittedName>
        <fullName evidence="7">Redoxin domain-containing protein</fullName>
    </submittedName>
</protein>
<evidence type="ECO:0000256" key="4">
    <source>
        <dbReference type="ARBA" id="ARBA00023284"/>
    </source>
</evidence>
<reference evidence="8" key="1">
    <citation type="journal article" date="2019" name="Int. J. Syst. Evol. Microbiol.">
        <title>The Global Catalogue of Microorganisms (GCM) 10K type strain sequencing project: providing services to taxonomists for standard genome sequencing and annotation.</title>
        <authorList>
            <consortium name="The Broad Institute Genomics Platform"/>
            <consortium name="The Broad Institute Genome Sequencing Center for Infectious Disease"/>
            <person name="Wu L."/>
            <person name="Ma J."/>
        </authorList>
    </citation>
    <scope>NUCLEOTIDE SEQUENCE [LARGE SCALE GENOMIC DNA]</scope>
    <source>
        <strain evidence="8">KCTC 52298</strain>
    </source>
</reference>
<gene>
    <name evidence="7" type="ORF">ACFSQW_19940</name>
</gene>
<dbReference type="PROSITE" id="PS51352">
    <property type="entry name" value="THIOREDOXIN_2"/>
    <property type="match status" value="1"/>
</dbReference>